<proteinExistence type="predicted"/>
<evidence type="ECO:0000313" key="4">
    <source>
        <dbReference type="Proteomes" id="UP000264006"/>
    </source>
</evidence>
<evidence type="ECO:0000313" key="3">
    <source>
        <dbReference type="EMBL" id="AXV06551.1"/>
    </source>
</evidence>
<dbReference type="EMBL" id="CP031165">
    <property type="protein sequence ID" value="AXV06551.1"/>
    <property type="molecule type" value="Genomic_DNA"/>
</dbReference>
<dbReference type="AlphaFoldDB" id="A0A346XWF4"/>
<dbReference type="Proteomes" id="UP000264006">
    <property type="component" value="Chromosome"/>
</dbReference>
<feature type="transmembrane region" description="Helical" evidence="2">
    <location>
        <begin position="44"/>
        <end position="65"/>
    </location>
</feature>
<name>A0A346XWF4_9ACTN</name>
<keyword evidence="2" id="KW-0472">Membrane</keyword>
<keyword evidence="4" id="KW-1185">Reference proteome</keyword>
<dbReference type="KEGG" id="euz:DVS28_a1860"/>
<feature type="transmembrane region" description="Helical" evidence="2">
    <location>
        <begin position="12"/>
        <end position="32"/>
    </location>
</feature>
<feature type="compositionally biased region" description="Pro residues" evidence="1">
    <location>
        <begin position="111"/>
        <end position="123"/>
    </location>
</feature>
<dbReference type="OrthoDB" id="9848049at2"/>
<dbReference type="RefSeq" id="WP_114591180.1">
    <property type="nucleotide sequence ID" value="NZ_CP031165.1"/>
</dbReference>
<keyword evidence="2" id="KW-1133">Transmembrane helix</keyword>
<accession>A0A346XWF4</accession>
<protein>
    <submittedName>
        <fullName evidence="3">Uncharacterized protein</fullName>
    </submittedName>
</protein>
<organism evidence="3 4">
    <name type="scientific">Euzebya pacifica</name>
    <dbReference type="NCBI Taxonomy" id="1608957"/>
    <lineage>
        <taxon>Bacteria</taxon>
        <taxon>Bacillati</taxon>
        <taxon>Actinomycetota</taxon>
        <taxon>Nitriliruptoria</taxon>
        <taxon>Euzebyales</taxon>
    </lineage>
</organism>
<evidence type="ECO:0000256" key="1">
    <source>
        <dbReference type="SAM" id="MobiDB-lite"/>
    </source>
</evidence>
<evidence type="ECO:0000256" key="2">
    <source>
        <dbReference type="SAM" id="Phobius"/>
    </source>
</evidence>
<sequence>MNNISPNATRYTAIGLVVFGLLFIFFAWNGAAGLDNGVDIRTQFPFLISGGIGGLALVGAGLTLIRVFEGRRDTKEVVRHLERLTAAVECLAAQEEVPAHPSMNGLGSAPAMPPPAPPFEHAS</sequence>
<feature type="region of interest" description="Disordered" evidence="1">
    <location>
        <begin position="99"/>
        <end position="123"/>
    </location>
</feature>
<gene>
    <name evidence="3" type="ORF">DVS28_a1860</name>
</gene>
<reference evidence="3 4" key="1">
    <citation type="submission" date="2018-09" db="EMBL/GenBank/DDBJ databases">
        <title>Complete genome sequence of Euzebya sp. DY32-46 isolated from seawater of Pacific Ocean.</title>
        <authorList>
            <person name="Xu L."/>
            <person name="Wu Y.-H."/>
            <person name="Xu X.-W."/>
        </authorList>
    </citation>
    <scope>NUCLEOTIDE SEQUENCE [LARGE SCALE GENOMIC DNA]</scope>
    <source>
        <strain evidence="3 4">DY32-46</strain>
    </source>
</reference>
<keyword evidence="2" id="KW-0812">Transmembrane</keyword>